<dbReference type="Pfam" id="PF02525">
    <property type="entry name" value="Flavodoxin_2"/>
    <property type="match status" value="1"/>
</dbReference>
<dbReference type="RefSeq" id="WP_009349940.1">
    <property type="nucleotide sequence ID" value="NZ_GL638136.1"/>
</dbReference>
<dbReference type="AlphaFoldDB" id="E7N2R1"/>
<dbReference type="Gene3D" id="3.40.50.360">
    <property type="match status" value="1"/>
</dbReference>
<dbReference type="InterPro" id="IPR003680">
    <property type="entry name" value="Flavodoxin_fold"/>
</dbReference>
<dbReference type="GO" id="GO:0009055">
    <property type="term" value="F:electron transfer activity"/>
    <property type="evidence" value="ECO:0007669"/>
    <property type="project" value="TreeGrafter"/>
</dbReference>
<dbReference type="InterPro" id="IPR029039">
    <property type="entry name" value="Flavoprotein-like_sf"/>
</dbReference>
<reference evidence="3 4" key="1">
    <citation type="submission" date="2010-08" db="EMBL/GenBank/DDBJ databases">
        <authorList>
            <person name="Weinstock G."/>
            <person name="Sodergren E."/>
            <person name="Clifton S."/>
            <person name="Fulton L."/>
            <person name="Fulton B."/>
            <person name="Courtney L."/>
            <person name="Fronick C."/>
            <person name="Harrison M."/>
            <person name="Strong C."/>
            <person name="Farmer C."/>
            <person name="Delahaunty K."/>
            <person name="Markovic C."/>
            <person name="Hall O."/>
            <person name="Minx P."/>
            <person name="Tomlinson C."/>
            <person name="Mitreva M."/>
            <person name="Hou S."/>
            <person name="Chen J."/>
            <person name="Wollam A."/>
            <person name="Pepin K.H."/>
            <person name="Johnson M."/>
            <person name="Bhonagiri V."/>
            <person name="Zhang X."/>
            <person name="Suruliraj S."/>
            <person name="Warren W."/>
            <person name="Chinwalla A."/>
            <person name="Mardis E.R."/>
            <person name="Wilson R.K."/>
        </authorList>
    </citation>
    <scope>NUCLEOTIDE SEQUENCE [LARGE SCALE GENOMIC DNA]</scope>
    <source>
        <strain evidence="3 4">F0399</strain>
    </source>
</reference>
<dbReference type="HOGENOM" id="CLU_058643_0_2_9"/>
<dbReference type="SUPFAM" id="SSF52218">
    <property type="entry name" value="Flavoproteins"/>
    <property type="match status" value="1"/>
</dbReference>
<accession>E7N2R1</accession>
<dbReference type="STRING" id="749551.HMPREF9555_01282"/>
<keyword evidence="4" id="KW-1185">Reference proteome</keyword>
<dbReference type="Proteomes" id="UP000004633">
    <property type="component" value="Unassembled WGS sequence"/>
</dbReference>
<gene>
    <name evidence="3" type="ORF">HMPREF9555_01282</name>
</gene>
<dbReference type="PANTHER" id="PTHR47307:SF1">
    <property type="entry name" value="GLUTATHIONE-REGULATED POTASSIUM-EFFLUX SYSTEM ANCILLARY PROTEIN KEFG"/>
    <property type="match status" value="1"/>
</dbReference>
<sequence>MKNVLVVSGHTDLNDSVANKTIMEELAKLIPSVEFDYLDKLYPDYKIDIAAEQAKLEKAEVVVLQFPVFWYSLPSLLERWMEETFKHGWSHGRTGDKLKGKKLVVSLTTGTPAEMYSKEGAAGHEIDEYLLPVVSTCALCGMEYAGRVYTGNVSYATRSDAAAVADMKKRSAQHADKLAQLIKTL</sequence>
<dbReference type="GO" id="GO:0010181">
    <property type="term" value="F:FMN binding"/>
    <property type="evidence" value="ECO:0007669"/>
    <property type="project" value="TreeGrafter"/>
</dbReference>
<evidence type="ECO:0000313" key="3">
    <source>
        <dbReference type="EMBL" id="EFW29472.1"/>
    </source>
</evidence>
<dbReference type="PANTHER" id="PTHR47307">
    <property type="entry name" value="GLUTATHIONE-REGULATED POTASSIUM-EFFLUX SYSTEM ANCILLARY PROTEIN KEFG"/>
    <property type="match status" value="1"/>
</dbReference>
<evidence type="ECO:0000256" key="1">
    <source>
        <dbReference type="ARBA" id="ARBA00023002"/>
    </source>
</evidence>
<evidence type="ECO:0000313" key="4">
    <source>
        <dbReference type="Proteomes" id="UP000004633"/>
    </source>
</evidence>
<dbReference type="GO" id="GO:0003955">
    <property type="term" value="F:NAD(P)H dehydrogenase (quinone) activity"/>
    <property type="evidence" value="ECO:0007669"/>
    <property type="project" value="TreeGrafter"/>
</dbReference>
<evidence type="ECO:0000259" key="2">
    <source>
        <dbReference type="Pfam" id="PF02525"/>
    </source>
</evidence>
<feature type="domain" description="Flavodoxin-like fold" evidence="2">
    <location>
        <begin position="2"/>
        <end position="173"/>
    </location>
</feature>
<comment type="caution">
    <text evidence="3">The sequence shown here is derived from an EMBL/GenBank/DDBJ whole genome shotgun (WGS) entry which is preliminary data.</text>
</comment>
<proteinExistence type="predicted"/>
<organism evidence="3 4">
    <name type="scientific">Selenomonas artemidis F0399</name>
    <dbReference type="NCBI Taxonomy" id="749551"/>
    <lineage>
        <taxon>Bacteria</taxon>
        <taxon>Bacillati</taxon>
        <taxon>Bacillota</taxon>
        <taxon>Negativicutes</taxon>
        <taxon>Selenomonadales</taxon>
        <taxon>Selenomonadaceae</taxon>
        <taxon>Selenomonas</taxon>
    </lineage>
</organism>
<protein>
    <submittedName>
        <fullName evidence="3">Flavodoxin-like protein</fullName>
    </submittedName>
</protein>
<dbReference type="EMBL" id="AECV01000023">
    <property type="protein sequence ID" value="EFW29472.1"/>
    <property type="molecule type" value="Genomic_DNA"/>
</dbReference>
<dbReference type="InterPro" id="IPR046980">
    <property type="entry name" value="KefG/KefF"/>
</dbReference>
<keyword evidence="1" id="KW-0560">Oxidoreductase</keyword>
<name>E7N2R1_9FIRM</name>